<dbReference type="GO" id="GO:0006284">
    <property type="term" value="P:base-excision repair"/>
    <property type="evidence" value="ECO:0007669"/>
    <property type="project" value="InterPro"/>
</dbReference>
<reference evidence="1 2" key="1">
    <citation type="submission" date="2016-10" db="EMBL/GenBank/DDBJ databases">
        <authorList>
            <person name="Varghese N."/>
            <person name="Submissions S."/>
        </authorList>
    </citation>
    <scope>NUCLEOTIDE SEQUENCE [LARGE SCALE GENOMIC DNA]</scope>
    <source>
        <strain evidence="1 2">DSM 18839</strain>
    </source>
</reference>
<evidence type="ECO:0000313" key="2">
    <source>
        <dbReference type="Proteomes" id="UP000198615"/>
    </source>
</evidence>
<organism evidence="1 2">
    <name type="scientific">Thalassobaculum litoreum DSM 18839</name>
    <dbReference type="NCBI Taxonomy" id="1123362"/>
    <lineage>
        <taxon>Bacteria</taxon>
        <taxon>Pseudomonadati</taxon>
        <taxon>Pseudomonadota</taxon>
        <taxon>Alphaproteobacteria</taxon>
        <taxon>Rhodospirillales</taxon>
        <taxon>Thalassobaculaceae</taxon>
        <taxon>Thalassobaculum</taxon>
    </lineage>
</organism>
<dbReference type="EMBL" id="FNBW01000004">
    <property type="protein sequence ID" value="SDF53244.1"/>
    <property type="molecule type" value="Genomic_DNA"/>
</dbReference>
<gene>
    <name evidence="1" type="ORF">SAMN05660686_01566</name>
</gene>
<dbReference type="GO" id="GO:0008725">
    <property type="term" value="F:DNA-3-methyladenine glycosylase activity"/>
    <property type="evidence" value="ECO:0007669"/>
    <property type="project" value="InterPro"/>
</dbReference>
<dbReference type="Gene3D" id="1.10.340.30">
    <property type="entry name" value="Hypothetical protein, domain 2"/>
    <property type="match status" value="1"/>
</dbReference>
<proteinExistence type="predicted"/>
<dbReference type="RefSeq" id="WP_093149420.1">
    <property type="nucleotide sequence ID" value="NZ_FNBW01000004.1"/>
</dbReference>
<dbReference type="InterPro" id="IPR011257">
    <property type="entry name" value="DNA_glycosylase"/>
</dbReference>
<comment type="caution">
    <text evidence="1">The sequence shown here is derived from an EMBL/GenBank/DDBJ whole genome shotgun (WGS) entry which is preliminary data.</text>
</comment>
<evidence type="ECO:0000313" key="1">
    <source>
        <dbReference type="EMBL" id="SDF53244.1"/>
    </source>
</evidence>
<dbReference type="InterPro" id="IPR052891">
    <property type="entry name" value="DNA-3mA_glycosylase"/>
</dbReference>
<dbReference type="InterPro" id="IPR005019">
    <property type="entry name" value="Adenine_glyco"/>
</dbReference>
<dbReference type="PANTHER" id="PTHR30037">
    <property type="entry name" value="DNA-3-METHYLADENINE GLYCOSYLASE 1"/>
    <property type="match status" value="1"/>
</dbReference>
<dbReference type="PANTHER" id="PTHR30037:SF3">
    <property type="entry name" value="BLR0857 PROTEIN"/>
    <property type="match status" value="1"/>
</dbReference>
<dbReference type="Pfam" id="PF03352">
    <property type="entry name" value="Adenine_glyco"/>
    <property type="match status" value="1"/>
</dbReference>
<protein>
    <submittedName>
        <fullName evidence="1">DNA-3-methyladenine glycosylase I</fullName>
    </submittedName>
</protein>
<dbReference type="Proteomes" id="UP000198615">
    <property type="component" value="Unassembled WGS sequence"/>
</dbReference>
<dbReference type="AlphaFoldDB" id="A0A8G2BGB4"/>
<dbReference type="SUPFAM" id="SSF48150">
    <property type="entry name" value="DNA-glycosylase"/>
    <property type="match status" value="1"/>
</dbReference>
<sequence length="223" mass="24144">MAASFVDLYARAAARKGGDAALEALLTSPKTAAELAAIPDDRWLSDMTRRIFQSGFNWKVVDGKWDGFEAAFWGFDVGRCALMSDEDLDALVSDTRIVRNGAKIRSVRENAAFLQDLAGEYGSAAKCFAAWPAEDYAGLLEMLKKRGSRLGGRVGAIAMRFMGRDGYLLSEDVVKALIREGVVDKEPTARKDMAAVQAAFNAWAAESGRPLSHISRVLAFGVG</sequence>
<dbReference type="OrthoDB" id="9795156at2"/>
<accession>A0A8G2BGB4</accession>
<keyword evidence="2" id="KW-1185">Reference proteome</keyword>
<name>A0A8G2BGB4_9PROT</name>